<feature type="domain" description="NIPSNAP" evidence="1">
    <location>
        <begin position="181"/>
        <end position="284"/>
    </location>
</feature>
<dbReference type="InterPro" id="IPR011008">
    <property type="entry name" value="Dimeric_a/b-barrel"/>
</dbReference>
<reference evidence="2 3" key="1">
    <citation type="submission" date="2016-10" db="EMBL/GenBank/DDBJ databases">
        <authorList>
            <person name="de Groot N.N."/>
        </authorList>
    </citation>
    <scope>NUCLEOTIDE SEQUENCE [LARGE SCALE GENOMIC DNA]</scope>
    <source>
        <strain evidence="2 3">DSM 19033</strain>
    </source>
</reference>
<sequence>MKPVKSPLYIQYTPIMKIKPTLNLTIRLILLITSLFTATLSFAGPGIKKAPAKQFYELVVYHVKDKSQEERVDKYLSEAFLPAVHRYGIKMTGVFKTLNIDTAADKKIYVLLTYHSLTEFHQISKQLSTDKTLAAQGKDYTDANFDNAPYIRKESILMESFSGMPILRKPQFSNAKSERIYELRSYESATEKLYHNKLSMFNDGNEMAIFDRIGSQAVFYGEVLAGSRMPNLMYMTTYSDKKSRDEHWVAFGSDPDWKKLSAMPEYQHNVAKVNIEFLVPAEYSDL</sequence>
<dbReference type="Proteomes" id="UP000198850">
    <property type="component" value="Unassembled WGS sequence"/>
</dbReference>
<evidence type="ECO:0000259" key="1">
    <source>
        <dbReference type="Pfam" id="PF07978"/>
    </source>
</evidence>
<name>A0A1H3W7S3_9SPHI</name>
<proteinExistence type="predicted"/>
<dbReference type="SUPFAM" id="SSF54909">
    <property type="entry name" value="Dimeric alpha+beta barrel"/>
    <property type="match status" value="2"/>
</dbReference>
<evidence type="ECO:0000313" key="2">
    <source>
        <dbReference type="EMBL" id="SDZ83127.1"/>
    </source>
</evidence>
<gene>
    <name evidence="2" type="ORF">SAMN05443550_101134</name>
</gene>
<dbReference type="Gene3D" id="3.30.70.100">
    <property type="match status" value="2"/>
</dbReference>
<dbReference type="EMBL" id="FNRA01000001">
    <property type="protein sequence ID" value="SDZ83127.1"/>
    <property type="molecule type" value="Genomic_DNA"/>
</dbReference>
<dbReference type="Pfam" id="PF07978">
    <property type="entry name" value="NIPSNAP"/>
    <property type="match status" value="1"/>
</dbReference>
<dbReference type="STRING" id="425514.SAMN05443550_101134"/>
<keyword evidence="3" id="KW-1185">Reference proteome</keyword>
<evidence type="ECO:0000313" key="3">
    <source>
        <dbReference type="Proteomes" id="UP000198850"/>
    </source>
</evidence>
<organism evidence="2 3">
    <name type="scientific">Pedobacter hartonius</name>
    <dbReference type="NCBI Taxonomy" id="425514"/>
    <lineage>
        <taxon>Bacteria</taxon>
        <taxon>Pseudomonadati</taxon>
        <taxon>Bacteroidota</taxon>
        <taxon>Sphingobacteriia</taxon>
        <taxon>Sphingobacteriales</taxon>
        <taxon>Sphingobacteriaceae</taxon>
        <taxon>Pedobacter</taxon>
    </lineage>
</organism>
<dbReference type="AlphaFoldDB" id="A0A1H3W7S3"/>
<protein>
    <submittedName>
        <fullName evidence="2">NIPSNAP protein</fullName>
    </submittedName>
</protein>
<dbReference type="InterPro" id="IPR012577">
    <property type="entry name" value="NIPSNAP"/>
</dbReference>
<accession>A0A1H3W7S3</accession>